<protein>
    <submittedName>
        <fullName evidence="4">Serine protease H143</fullName>
    </submittedName>
</protein>
<dbReference type="GO" id="GO:0004252">
    <property type="term" value="F:serine-type endopeptidase activity"/>
    <property type="evidence" value="ECO:0007669"/>
    <property type="project" value="InterPro"/>
</dbReference>
<name>D6WLL9_TRICA</name>
<keyword evidence="1" id="KW-1015">Disulfide bond</keyword>
<dbReference type="STRING" id="7070.D6WLL9"/>
<dbReference type="FunFam" id="2.40.10.10:FF:000068">
    <property type="entry name" value="transmembrane protease serine 2"/>
    <property type="match status" value="1"/>
</dbReference>
<dbReference type="OrthoDB" id="5597713at2759"/>
<organism evidence="4 5">
    <name type="scientific">Tribolium castaneum</name>
    <name type="common">Red flour beetle</name>
    <dbReference type="NCBI Taxonomy" id="7070"/>
    <lineage>
        <taxon>Eukaryota</taxon>
        <taxon>Metazoa</taxon>
        <taxon>Ecdysozoa</taxon>
        <taxon>Arthropoda</taxon>
        <taxon>Hexapoda</taxon>
        <taxon>Insecta</taxon>
        <taxon>Pterygota</taxon>
        <taxon>Neoptera</taxon>
        <taxon>Endopterygota</taxon>
        <taxon>Coleoptera</taxon>
        <taxon>Polyphaga</taxon>
        <taxon>Cucujiformia</taxon>
        <taxon>Tenebrionidae</taxon>
        <taxon>Tenebrionidae incertae sedis</taxon>
        <taxon>Tribolium</taxon>
    </lineage>
</organism>
<keyword evidence="4" id="KW-0378">Hydrolase</keyword>
<dbReference type="CDD" id="cd00190">
    <property type="entry name" value="Tryp_SPc"/>
    <property type="match status" value="1"/>
</dbReference>
<feature type="signal peptide" evidence="2">
    <location>
        <begin position="1"/>
        <end position="16"/>
    </location>
</feature>
<dbReference type="InterPro" id="IPR001314">
    <property type="entry name" value="Peptidase_S1A"/>
</dbReference>
<dbReference type="InParanoid" id="D6WLL9"/>
<dbReference type="AlphaFoldDB" id="D6WLL9"/>
<dbReference type="PRINTS" id="PR00722">
    <property type="entry name" value="CHYMOTRYPSIN"/>
</dbReference>
<evidence type="ECO:0000256" key="1">
    <source>
        <dbReference type="ARBA" id="ARBA00023157"/>
    </source>
</evidence>
<reference evidence="4 5" key="2">
    <citation type="journal article" date="2010" name="Nucleic Acids Res.">
        <title>BeetleBase in 2010: revisions to provide comprehensive genomic information for Tribolium castaneum.</title>
        <authorList>
            <person name="Kim H.S."/>
            <person name="Murphy T."/>
            <person name="Xia J."/>
            <person name="Caragea D."/>
            <person name="Park Y."/>
            <person name="Beeman R.W."/>
            <person name="Lorenzen M.D."/>
            <person name="Butcher S."/>
            <person name="Manak J.R."/>
            <person name="Brown S.J."/>
        </authorList>
    </citation>
    <scope>GENOME REANNOTATION</scope>
    <source>
        <strain evidence="4 5">Georgia GA2</strain>
    </source>
</reference>
<dbReference type="EMBL" id="KQ971343">
    <property type="protein sequence ID" value="EFA04604.1"/>
    <property type="molecule type" value="Genomic_DNA"/>
</dbReference>
<dbReference type="InterPro" id="IPR051333">
    <property type="entry name" value="CLIP_Serine_Protease"/>
</dbReference>
<dbReference type="SMART" id="SM00020">
    <property type="entry name" value="Tryp_SPc"/>
    <property type="match status" value="1"/>
</dbReference>
<evidence type="ECO:0000259" key="3">
    <source>
        <dbReference type="PROSITE" id="PS50240"/>
    </source>
</evidence>
<reference evidence="4 5" key="1">
    <citation type="journal article" date="2008" name="Nature">
        <title>The genome of the model beetle and pest Tribolium castaneum.</title>
        <authorList>
            <consortium name="Tribolium Genome Sequencing Consortium"/>
            <person name="Richards S."/>
            <person name="Gibbs R.A."/>
            <person name="Weinstock G.M."/>
            <person name="Brown S.J."/>
            <person name="Denell R."/>
            <person name="Beeman R.W."/>
            <person name="Gibbs R."/>
            <person name="Beeman R.W."/>
            <person name="Brown S.J."/>
            <person name="Bucher G."/>
            <person name="Friedrich M."/>
            <person name="Grimmelikhuijzen C.J."/>
            <person name="Klingler M."/>
            <person name="Lorenzen M."/>
            <person name="Richards S."/>
            <person name="Roth S."/>
            <person name="Schroder R."/>
            <person name="Tautz D."/>
            <person name="Zdobnov E.M."/>
            <person name="Muzny D."/>
            <person name="Gibbs R.A."/>
            <person name="Weinstock G.M."/>
            <person name="Attaway T."/>
            <person name="Bell S."/>
            <person name="Buhay C.J."/>
            <person name="Chandrabose M.N."/>
            <person name="Chavez D."/>
            <person name="Clerk-Blankenburg K.P."/>
            <person name="Cree A."/>
            <person name="Dao M."/>
            <person name="Davis C."/>
            <person name="Chacko J."/>
            <person name="Dinh H."/>
            <person name="Dugan-Rocha S."/>
            <person name="Fowler G."/>
            <person name="Garner T.T."/>
            <person name="Garnes J."/>
            <person name="Gnirke A."/>
            <person name="Hawes A."/>
            <person name="Hernandez J."/>
            <person name="Hines S."/>
            <person name="Holder M."/>
            <person name="Hume J."/>
            <person name="Jhangiani S.N."/>
            <person name="Joshi V."/>
            <person name="Khan Z.M."/>
            <person name="Jackson L."/>
            <person name="Kovar C."/>
            <person name="Kowis A."/>
            <person name="Lee S."/>
            <person name="Lewis L.R."/>
            <person name="Margolis J."/>
            <person name="Morgan M."/>
            <person name="Nazareth L.V."/>
            <person name="Nguyen N."/>
            <person name="Okwuonu G."/>
            <person name="Parker D."/>
            <person name="Richards S."/>
            <person name="Ruiz S.J."/>
            <person name="Santibanez J."/>
            <person name="Savard J."/>
            <person name="Scherer S.E."/>
            <person name="Schneider B."/>
            <person name="Sodergren E."/>
            <person name="Tautz D."/>
            <person name="Vattahil S."/>
            <person name="Villasana D."/>
            <person name="White C.S."/>
            <person name="Wright R."/>
            <person name="Park Y."/>
            <person name="Beeman R.W."/>
            <person name="Lord J."/>
            <person name="Oppert B."/>
            <person name="Lorenzen M."/>
            <person name="Brown S."/>
            <person name="Wang L."/>
            <person name="Savard J."/>
            <person name="Tautz D."/>
            <person name="Richards S."/>
            <person name="Weinstock G."/>
            <person name="Gibbs R.A."/>
            <person name="Liu Y."/>
            <person name="Worley K."/>
            <person name="Weinstock G."/>
            <person name="Elsik C.G."/>
            <person name="Reese J.T."/>
            <person name="Elhaik E."/>
            <person name="Landan G."/>
            <person name="Graur D."/>
            <person name="Arensburger P."/>
            <person name="Atkinson P."/>
            <person name="Beeman R.W."/>
            <person name="Beidler J."/>
            <person name="Brown S.J."/>
            <person name="Demuth J.P."/>
            <person name="Drury D.W."/>
            <person name="Du Y.Z."/>
            <person name="Fujiwara H."/>
            <person name="Lorenzen M."/>
            <person name="Maselli V."/>
            <person name="Osanai M."/>
            <person name="Park Y."/>
            <person name="Robertson H.M."/>
            <person name="Tu Z."/>
            <person name="Wang J.J."/>
            <person name="Wang S."/>
            <person name="Richards S."/>
            <person name="Song H."/>
            <person name="Zhang L."/>
            <person name="Sodergren E."/>
            <person name="Werner D."/>
            <person name="Stanke M."/>
            <person name="Morgenstern B."/>
            <person name="Solovyev V."/>
            <person name="Kosarev P."/>
            <person name="Brown G."/>
            <person name="Chen H.C."/>
            <person name="Ermolaeva O."/>
            <person name="Hlavina W."/>
            <person name="Kapustin Y."/>
            <person name="Kiryutin B."/>
            <person name="Kitts P."/>
            <person name="Maglott D."/>
            <person name="Pruitt K."/>
            <person name="Sapojnikov V."/>
            <person name="Souvorov A."/>
            <person name="Mackey A.J."/>
            <person name="Waterhouse R.M."/>
            <person name="Wyder S."/>
            <person name="Zdobnov E.M."/>
            <person name="Zdobnov E.M."/>
            <person name="Wyder S."/>
            <person name="Kriventseva E.V."/>
            <person name="Kadowaki T."/>
            <person name="Bork P."/>
            <person name="Aranda M."/>
            <person name="Bao R."/>
            <person name="Beermann A."/>
            <person name="Berns N."/>
            <person name="Bolognesi R."/>
            <person name="Bonneton F."/>
            <person name="Bopp D."/>
            <person name="Brown S.J."/>
            <person name="Bucher G."/>
            <person name="Butts T."/>
            <person name="Chaumot A."/>
            <person name="Denell R.E."/>
            <person name="Ferrier D.E."/>
            <person name="Friedrich M."/>
            <person name="Gordon C.M."/>
            <person name="Jindra M."/>
            <person name="Klingler M."/>
            <person name="Lan Q."/>
            <person name="Lattorff H.M."/>
            <person name="Laudet V."/>
            <person name="von Levetsow C."/>
            <person name="Liu Z."/>
            <person name="Lutz R."/>
            <person name="Lynch J.A."/>
            <person name="da Fonseca R.N."/>
            <person name="Posnien N."/>
            <person name="Reuter R."/>
            <person name="Roth S."/>
            <person name="Savard J."/>
            <person name="Schinko J.B."/>
            <person name="Schmitt C."/>
            <person name="Schoppmeier M."/>
            <person name="Schroder R."/>
            <person name="Shippy T.D."/>
            <person name="Simonnet F."/>
            <person name="Marques-Souza H."/>
            <person name="Tautz D."/>
            <person name="Tomoyasu Y."/>
            <person name="Trauner J."/>
            <person name="Van der Zee M."/>
            <person name="Vervoort M."/>
            <person name="Wittkopp N."/>
            <person name="Wimmer E.A."/>
            <person name="Yang X."/>
            <person name="Jones A.K."/>
            <person name="Sattelle D.B."/>
            <person name="Ebert P.R."/>
            <person name="Nelson D."/>
            <person name="Scott J.G."/>
            <person name="Beeman R.W."/>
            <person name="Muthukrishnan S."/>
            <person name="Kramer K.J."/>
            <person name="Arakane Y."/>
            <person name="Beeman R.W."/>
            <person name="Zhu Q."/>
            <person name="Hogenkamp D."/>
            <person name="Dixit R."/>
            <person name="Oppert B."/>
            <person name="Jiang H."/>
            <person name="Zou Z."/>
            <person name="Marshall J."/>
            <person name="Elpidina E."/>
            <person name="Vinokurov K."/>
            <person name="Oppert C."/>
            <person name="Zou Z."/>
            <person name="Evans J."/>
            <person name="Lu Z."/>
            <person name="Zhao P."/>
            <person name="Sumathipala N."/>
            <person name="Altincicek B."/>
            <person name="Vilcinskas A."/>
            <person name="Williams M."/>
            <person name="Hultmark D."/>
            <person name="Hetru C."/>
            <person name="Jiang H."/>
            <person name="Grimmelikhuijzen C.J."/>
            <person name="Hauser F."/>
            <person name="Cazzamali G."/>
            <person name="Williamson M."/>
            <person name="Park Y."/>
            <person name="Li B."/>
            <person name="Tanaka Y."/>
            <person name="Predel R."/>
            <person name="Neupert S."/>
            <person name="Schachtner J."/>
            <person name="Verleyen P."/>
            <person name="Raible F."/>
            <person name="Bork P."/>
            <person name="Friedrich M."/>
            <person name="Walden K.K."/>
            <person name="Robertson H.M."/>
            <person name="Angeli S."/>
            <person name="Foret S."/>
            <person name="Bucher G."/>
            <person name="Schuetz S."/>
            <person name="Maleszka R."/>
            <person name="Wimmer E.A."/>
            <person name="Beeman R.W."/>
            <person name="Lorenzen M."/>
            <person name="Tomoyasu Y."/>
            <person name="Miller S.C."/>
            <person name="Grossmann D."/>
            <person name="Bucher G."/>
        </authorList>
    </citation>
    <scope>NUCLEOTIDE SEQUENCE [LARGE SCALE GENOMIC DNA]</scope>
    <source>
        <strain evidence="4 5">Georgia GA2</strain>
    </source>
</reference>
<dbReference type="InterPro" id="IPR043504">
    <property type="entry name" value="Peptidase_S1_PA_chymotrypsin"/>
</dbReference>
<evidence type="ECO:0000313" key="5">
    <source>
        <dbReference type="Proteomes" id="UP000007266"/>
    </source>
</evidence>
<dbReference type="HOGENOM" id="CLU_006842_0_4_1"/>
<gene>
    <name evidence="4" type="primary">AUGUSTUS-3.0.2_13421</name>
    <name evidence="4" type="ORF">TcasGA2_TC013421</name>
</gene>
<dbReference type="Gene3D" id="2.40.10.10">
    <property type="entry name" value="Trypsin-like serine proteases"/>
    <property type="match status" value="2"/>
</dbReference>
<dbReference type="Proteomes" id="UP000007266">
    <property type="component" value="Linkage group 5"/>
</dbReference>
<dbReference type="Pfam" id="PF00089">
    <property type="entry name" value="Trypsin"/>
    <property type="match status" value="1"/>
</dbReference>
<sequence>MKFLPFFLCSFSTVLAAEVRIIGGDDALAGQFPFSAAIYVRTNDGTYFCGGTLISDEWILTAGQCVHEAVLFTIQLGSNTLQGDDPNRIKVSTSESVIHPNFDPLTLQNDIGLVKLRLPVEYNDYVRQIRFLPTFRLQDGALTIGIGWGQISDESSGLSNQLQRVNLTTISTDECKLTYGGQITEDMVCVSGNYNEGSCTGDMGSPLLQHVGRGYYLIVGVASFISGNGCESTDPSGYTRTFSYIGWVRNITNI</sequence>
<dbReference type="GO" id="GO:0006508">
    <property type="term" value="P:proteolysis"/>
    <property type="evidence" value="ECO:0007669"/>
    <property type="project" value="UniProtKB-KW"/>
</dbReference>
<keyword evidence="4" id="KW-0645">Protease</keyword>
<keyword evidence="5" id="KW-1185">Reference proteome</keyword>
<dbReference type="GO" id="GO:0005615">
    <property type="term" value="C:extracellular space"/>
    <property type="evidence" value="ECO:0000318"/>
    <property type="project" value="GO_Central"/>
</dbReference>
<proteinExistence type="predicted"/>
<dbReference type="PROSITE" id="PS50240">
    <property type="entry name" value="TRYPSIN_DOM"/>
    <property type="match status" value="1"/>
</dbReference>
<dbReference type="InterPro" id="IPR001254">
    <property type="entry name" value="Trypsin_dom"/>
</dbReference>
<feature type="domain" description="Peptidase S1" evidence="3">
    <location>
        <begin position="21"/>
        <end position="253"/>
    </location>
</feature>
<dbReference type="SUPFAM" id="SSF50494">
    <property type="entry name" value="Trypsin-like serine proteases"/>
    <property type="match status" value="1"/>
</dbReference>
<feature type="chain" id="PRO_5003089555" evidence="2">
    <location>
        <begin position="17"/>
        <end position="254"/>
    </location>
</feature>
<dbReference type="PhylomeDB" id="D6WLL9"/>
<evidence type="ECO:0000313" key="4">
    <source>
        <dbReference type="EMBL" id="EFA04604.1"/>
    </source>
</evidence>
<evidence type="ECO:0000256" key="2">
    <source>
        <dbReference type="SAM" id="SignalP"/>
    </source>
</evidence>
<dbReference type="KEGG" id="tca:659584"/>
<dbReference type="PANTHER" id="PTHR24260">
    <property type="match status" value="1"/>
</dbReference>
<keyword evidence="2" id="KW-0732">Signal</keyword>
<dbReference type="eggNOG" id="KOG3627">
    <property type="taxonomic scope" value="Eukaryota"/>
</dbReference>
<dbReference type="PANTHER" id="PTHR24260:SF136">
    <property type="entry name" value="GH08193P-RELATED"/>
    <property type="match status" value="1"/>
</dbReference>
<accession>D6WLL9</accession>
<dbReference type="GO" id="GO:0045087">
    <property type="term" value="P:innate immune response"/>
    <property type="evidence" value="ECO:0000318"/>
    <property type="project" value="GO_Central"/>
</dbReference>
<dbReference type="InterPro" id="IPR009003">
    <property type="entry name" value="Peptidase_S1_PA"/>
</dbReference>